<proteinExistence type="predicted"/>
<dbReference type="HOGENOM" id="CLU_2672564_0_0_1"/>
<dbReference type="EMBL" id="KN822044">
    <property type="protein sequence ID" value="KIM62188.1"/>
    <property type="molecule type" value="Genomic_DNA"/>
</dbReference>
<dbReference type="InParanoid" id="A0A0C2ZKT5"/>
<gene>
    <name evidence="2" type="ORF">SCLCIDRAFT_837695</name>
</gene>
<accession>A0A0C2ZKT5</accession>
<keyword evidence="3" id="KW-1185">Reference proteome</keyword>
<evidence type="ECO:0000256" key="1">
    <source>
        <dbReference type="SAM" id="MobiDB-lite"/>
    </source>
</evidence>
<dbReference type="AlphaFoldDB" id="A0A0C2ZKT5"/>
<reference evidence="2 3" key="1">
    <citation type="submission" date="2014-04" db="EMBL/GenBank/DDBJ databases">
        <authorList>
            <consortium name="DOE Joint Genome Institute"/>
            <person name="Kuo A."/>
            <person name="Kohler A."/>
            <person name="Nagy L.G."/>
            <person name="Floudas D."/>
            <person name="Copeland A."/>
            <person name="Barry K.W."/>
            <person name="Cichocki N."/>
            <person name="Veneault-Fourrey C."/>
            <person name="LaButti K."/>
            <person name="Lindquist E.A."/>
            <person name="Lipzen A."/>
            <person name="Lundell T."/>
            <person name="Morin E."/>
            <person name="Murat C."/>
            <person name="Sun H."/>
            <person name="Tunlid A."/>
            <person name="Henrissat B."/>
            <person name="Grigoriev I.V."/>
            <person name="Hibbett D.S."/>
            <person name="Martin F."/>
            <person name="Nordberg H.P."/>
            <person name="Cantor M.N."/>
            <person name="Hua S.X."/>
        </authorList>
    </citation>
    <scope>NUCLEOTIDE SEQUENCE [LARGE SCALE GENOMIC DNA]</scope>
    <source>
        <strain evidence="2 3">Foug A</strain>
    </source>
</reference>
<reference evidence="3" key="2">
    <citation type="submission" date="2015-01" db="EMBL/GenBank/DDBJ databases">
        <title>Evolutionary Origins and Diversification of the Mycorrhizal Mutualists.</title>
        <authorList>
            <consortium name="DOE Joint Genome Institute"/>
            <consortium name="Mycorrhizal Genomics Consortium"/>
            <person name="Kohler A."/>
            <person name="Kuo A."/>
            <person name="Nagy L.G."/>
            <person name="Floudas D."/>
            <person name="Copeland A."/>
            <person name="Barry K.W."/>
            <person name="Cichocki N."/>
            <person name="Veneault-Fourrey C."/>
            <person name="LaButti K."/>
            <person name="Lindquist E.A."/>
            <person name="Lipzen A."/>
            <person name="Lundell T."/>
            <person name="Morin E."/>
            <person name="Murat C."/>
            <person name="Riley R."/>
            <person name="Ohm R."/>
            <person name="Sun H."/>
            <person name="Tunlid A."/>
            <person name="Henrissat B."/>
            <person name="Grigoriev I.V."/>
            <person name="Hibbett D.S."/>
            <person name="Martin F."/>
        </authorList>
    </citation>
    <scope>NUCLEOTIDE SEQUENCE [LARGE SCALE GENOMIC DNA]</scope>
    <source>
        <strain evidence="3">Foug A</strain>
    </source>
</reference>
<protein>
    <submittedName>
        <fullName evidence="2">Uncharacterized protein</fullName>
    </submittedName>
</protein>
<dbReference type="Proteomes" id="UP000053989">
    <property type="component" value="Unassembled WGS sequence"/>
</dbReference>
<evidence type="ECO:0000313" key="3">
    <source>
        <dbReference type="Proteomes" id="UP000053989"/>
    </source>
</evidence>
<feature type="region of interest" description="Disordered" evidence="1">
    <location>
        <begin position="1"/>
        <end position="24"/>
    </location>
</feature>
<organism evidence="2 3">
    <name type="scientific">Scleroderma citrinum Foug A</name>
    <dbReference type="NCBI Taxonomy" id="1036808"/>
    <lineage>
        <taxon>Eukaryota</taxon>
        <taxon>Fungi</taxon>
        <taxon>Dikarya</taxon>
        <taxon>Basidiomycota</taxon>
        <taxon>Agaricomycotina</taxon>
        <taxon>Agaricomycetes</taxon>
        <taxon>Agaricomycetidae</taxon>
        <taxon>Boletales</taxon>
        <taxon>Sclerodermatineae</taxon>
        <taxon>Sclerodermataceae</taxon>
        <taxon>Scleroderma</taxon>
    </lineage>
</organism>
<sequence>MSAPQCPGEEVTTGPPRRHRTATLSDLTSRPVRLRRFIHVHLGAATLFLVMRFNCHHFFPLNILMPIQHTGIWMG</sequence>
<name>A0A0C2ZKT5_9AGAM</name>
<evidence type="ECO:0000313" key="2">
    <source>
        <dbReference type="EMBL" id="KIM62188.1"/>
    </source>
</evidence>